<accession>A0A9D7S743</accession>
<protein>
    <submittedName>
        <fullName evidence="2">DUF58 domain-containing protein</fullName>
    </submittedName>
</protein>
<evidence type="ECO:0000313" key="2">
    <source>
        <dbReference type="EMBL" id="MBK9716059.1"/>
    </source>
</evidence>
<dbReference type="PANTHER" id="PTHR33608">
    <property type="entry name" value="BLL2464 PROTEIN"/>
    <property type="match status" value="1"/>
</dbReference>
<comment type="caution">
    <text evidence="2">The sequence shown here is derived from an EMBL/GenBank/DDBJ whole genome shotgun (WGS) entry which is preliminary data.</text>
</comment>
<feature type="domain" description="DUF58" evidence="1">
    <location>
        <begin position="42"/>
        <end position="253"/>
    </location>
</feature>
<organism evidence="2 3">
    <name type="scientific">Candidatus Defluviibacterium haderslevense</name>
    <dbReference type="NCBI Taxonomy" id="2981993"/>
    <lineage>
        <taxon>Bacteria</taxon>
        <taxon>Pseudomonadati</taxon>
        <taxon>Bacteroidota</taxon>
        <taxon>Saprospiria</taxon>
        <taxon>Saprospirales</taxon>
        <taxon>Saprospiraceae</taxon>
        <taxon>Candidatus Defluviibacterium</taxon>
    </lineage>
</organism>
<dbReference type="Proteomes" id="UP000808349">
    <property type="component" value="Unassembled WGS sequence"/>
</dbReference>
<evidence type="ECO:0000313" key="3">
    <source>
        <dbReference type="Proteomes" id="UP000808349"/>
    </source>
</evidence>
<name>A0A9D7S743_9BACT</name>
<dbReference type="InterPro" id="IPR036465">
    <property type="entry name" value="vWFA_dom_sf"/>
</dbReference>
<dbReference type="InterPro" id="IPR002881">
    <property type="entry name" value="DUF58"/>
</dbReference>
<dbReference type="SUPFAM" id="SSF53300">
    <property type="entry name" value="vWA-like"/>
    <property type="match status" value="1"/>
</dbReference>
<dbReference type="Pfam" id="PF01882">
    <property type="entry name" value="DUF58"/>
    <property type="match status" value="1"/>
</dbReference>
<dbReference type="Gene3D" id="3.40.50.410">
    <property type="entry name" value="von Willebrand factor, type A domain"/>
    <property type="match status" value="1"/>
</dbReference>
<sequence length="289" mass="33114">MEVQELLKKVRQIEIKTKGLSRQIFSGAYHSVFKGRGMSFSEVREYVAGDDVRHIDWNVTARAGQTFVKVYEEERELTLMLMIDVSKSTYFGTTEQSKAAWITEIAAVLAFSATQNQDKVGLILFSDQVHLYIPPKKGRQHILRIIREIVIPRNQKAESNLDVPLQYLNGVLHKRCICFVLSDFQLSIPETTLRIVAKRHDVIGIQILDPLEISMKNVGLIHLVDAENGSRMTMDTADQHWIRAHESLQSAHQQKTKTAFVKSKADFLAIDIRNSYISTLLQFFKRRSK</sequence>
<evidence type="ECO:0000259" key="1">
    <source>
        <dbReference type="Pfam" id="PF01882"/>
    </source>
</evidence>
<gene>
    <name evidence="2" type="ORF">IPO85_00770</name>
</gene>
<dbReference type="AlphaFoldDB" id="A0A9D7S743"/>
<reference evidence="2 3" key="1">
    <citation type="submission" date="2020-10" db="EMBL/GenBank/DDBJ databases">
        <title>Connecting structure to function with the recovery of over 1000 high-quality activated sludge metagenome-assembled genomes encoding full-length rRNA genes using long-read sequencing.</title>
        <authorList>
            <person name="Singleton C.M."/>
            <person name="Petriglieri F."/>
            <person name="Kristensen J.M."/>
            <person name="Kirkegaard R.H."/>
            <person name="Michaelsen T.Y."/>
            <person name="Andersen M.H."/>
            <person name="Karst S.M."/>
            <person name="Dueholm M.S."/>
            <person name="Nielsen P.H."/>
            <person name="Albertsen M."/>
        </authorList>
    </citation>
    <scope>NUCLEOTIDE SEQUENCE [LARGE SCALE GENOMIC DNA]</scope>
    <source>
        <strain evidence="2">Ribe_18-Q3-R11-54_BAT3C.373</strain>
    </source>
</reference>
<dbReference type="EMBL" id="JADKFW010000004">
    <property type="protein sequence ID" value="MBK9716059.1"/>
    <property type="molecule type" value="Genomic_DNA"/>
</dbReference>
<dbReference type="PANTHER" id="PTHR33608:SF6">
    <property type="entry name" value="BLL2464 PROTEIN"/>
    <property type="match status" value="1"/>
</dbReference>
<proteinExistence type="predicted"/>